<dbReference type="Gene3D" id="1.10.630.10">
    <property type="entry name" value="Cytochrome P450"/>
    <property type="match status" value="2"/>
</dbReference>
<dbReference type="GO" id="GO:0005506">
    <property type="term" value="F:iron ion binding"/>
    <property type="evidence" value="ECO:0007669"/>
    <property type="project" value="InterPro"/>
</dbReference>
<comment type="similarity">
    <text evidence="4 14">Belongs to the cytochrome P450 family.</text>
</comment>
<dbReference type="InterPro" id="IPR036396">
    <property type="entry name" value="Cyt_P450_sf"/>
</dbReference>
<protein>
    <recommendedName>
        <fullName evidence="18">Cytochrome P450</fullName>
    </recommendedName>
</protein>
<name>A0AAV5ADF7_9AGAM</name>
<gene>
    <name evidence="16" type="ORF">Clacol_005267</name>
</gene>
<accession>A0AAV5ADF7</accession>
<keyword evidence="11 14" id="KW-0503">Monooxygenase</keyword>
<dbReference type="Proteomes" id="UP001050691">
    <property type="component" value="Unassembled WGS sequence"/>
</dbReference>
<evidence type="ECO:0008006" key="18">
    <source>
        <dbReference type="Google" id="ProtNLM"/>
    </source>
</evidence>
<dbReference type="InterPro" id="IPR002401">
    <property type="entry name" value="Cyt_P450_E_grp-I"/>
</dbReference>
<dbReference type="GO" id="GO:0016020">
    <property type="term" value="C:membrane"/>
    <property type="evidence" value="ECO:0007669"/>
    <property type="project" value="UniProtKB-SubCell"/>
</dbReference>
<evidence type="ECO:0000256" key="12">
    <source>
        <dbReference type="ARBA" id="ARBA00023136"/>
    </source>
</evidence>
<dbReference type="PRINTS" id="PR00463">
    <property type="entry name" value="EP450I"/>
</dbReference>
<keyword evidence="6 15" id="KW-0812">Transmembrane</keyword>
<evidence type="ECO:0000256" key="3">
    <source>
        <dbReference type="ARBA" id="ARBA00005179"/>
    </source>
</evidence>
<comment type="caution">
    <text evidence="16">The sequence shown here is derived from an EMBL/GenBank/DDBJ whole genome shotgun (WGS) entry which is preliminary data.</text>
</comment>
<proteinExistence type="inferred from homology"/>
<dbReference type="InterPro" id="IPR001128">
    <property type="entry name" value="Cyt_P450"/>
</dbReference>
<comment type="cofactor">
    <cofactor evidence="1 13">
        <name>heme</name>
        <dbReference type="ChEBI" id="CHEBI:30413"/>
    </cofactor>
</comment>
<evidence type="ECO:0000313" key="16">
    <source>
        <dbReference type="EMBL" id="GJJ11036.1"/>
    </source>
</evidence>
<dbReference type="InterPro" id="IPR050364">
    <property type="entry name" value="Cytochrome_P450_fung"/>
</dbReference>
<reference evidence="16" key="1">
    <citation type="submission" date="2021-10" db="EMBL/GenBank/DDBJ databases">
        <title>De novo Genome Assembly of Clathrus columnatus (Basidiomycota, Fungi) Using Illumina and Nanopore Sequence Data.</title>
        <authorList>
            <person name="Ogiso-Tanaka E."/>
            <person name="Itagaki H."/>
            <person name="Hosoya T."/>
            <person name="Hosaka K."/>
        </authorList>
    </citation>
    <scope>NUCLEOTIDE SEQUENCE</scope>
    <source>
        <strain evidence="16">MO-923</strain>
    </source>
</reference>
<dbReference type="PANTHER" id="PTHR46300:SF2">
    <property type="entry name" value="CYTOCHROME P450 MONOOXYGENASE ALNH-RELATED"/>
    <property type="match status" value="1"/>
</dbReference>
<dbReference type="PROSITE" id="PS00086">
    <property type="entry name" value="CYTOCHROME_P450"/>
    <property type="match status" value="1"/>
</dbReference>
<evidence type="ECO:0000256" key="8">
    <source>
        <dbReference type="ARBA" id="ARBA00022989"/>
    </source>
</evidence>
<keyword evidence="9 14" id="KW-0560">Oxidoreductase</keyword>
<keyword evidence="8 15" id="KW-1133">Transmembrane helix</keyword>
<evidence type="ECO:0000256" key="11">
    <source>
        <dbReference type="ARBA" id="ARBA00023033"/>
    </source>
</evidence>
<evidence type="ECO:0000256" key="10">
    <source>
        <dbReference type="ARBA" id="ARBA00023004"/>
    </source>
</evidence>
<evidence type="ECO:0000256" key="15">
    <source>
        <dbReference type="SAM" id="Phobius"/>
    </source>
</evidence>
<evidence type="ECO:0000256" key="5">
    <source>
        <dbReference type="ARBA" id="ARBA00022617"/>
    </source>
</evidence>
<dbReference type="AlphaFoldDB" id="A0AAV5ADF7"/>
<evidence type="ECO:0000313" key="17">
    <source>
        <dbReference type="Proteomes" id="UP001050691"/>
    </source>
</evidence>
<sequence length="429" mass="48308">MPSSTIIYTGIAGVALYLVSYWWKTRIPRGLKRPPGPPGHFLTGNLLDLPRSEEWLTFNRWTKEYGDLFYLSVPGASLLFVNSYELANELFDKRGSIYSDRYQSTIMNELLPLRSSDEVYESPENYRRHVRCYLGALVLEVTYGIEATSEEDPLLVLSENTVQRVTEAGIPGTYLVDIFPVLKHIPSWFPGAKFQRELNQLGKQVTEMLNKPVEIAKASLKRGDARSSVVSALIENFENDPDRPDDHEDIIKQVPGLVYIGAIDTYTRAVFQELLRWNAVAPVGVPHTLKVDDVVNGCFIPKGTIVFGNTWQGISHPSSLLRSKSVYGPDADKFNPERFLDKGMPPPDFAFGYGRRECPGRYFAQNGAFIAMVNILHLFNILPLQGGNGPELPPENHFESGTVLQPKPFKLRIIPRSPDTIKTLEELDH</sequence>
<evidence type="ECO:0000256" key="4">
    <source>
        <dbReference type="ARBA" id="ARBA00010617"/>
    </source>
</evidence>
<evidence type="ECO:0000256" key="13">
    <source>
        <dbReference type="PIRSR" id="PIRSR602401-1"/>
    </source>
</evidence>
<evidence type="ECO:0000256" key="1">
    <source>
        <dbReference type="ARBA" id="ARBA00001971"/>
    </source>
</evidence>
<comment type="pathway">
    <text evidence="3">Secondary metabolite biosynthesis.</text>
</comment>
<dbReference type="GO" id="GO:0004497">
    <property type="term" value="F:monooxygenase activity"/>
    <property type="evidence" value="ECO:0007669"/>
    <property type="project" value="UniProtKB-KW"/>
</dbReference>
<keyword evidence="17" id="KW-1185">Reference proteome</keyword>
<keyword evidence="5 13" id="KW-0349">Heme</keyword>
<evidence type="ECO:0000256" key="7">
    <source>
        <dbReference type="ARBA" id="ARBA00022723"/>
    </source>
</evidence>
<keyword evidence="10 13" id="KW-0408">Iron</keyword>
<keyword evidence="7 13" id="KW-0479">Metal-binding</keyword>
<dbReference type="PANTHER" id="PTHR46300">
    <property type="entry name" value="P450, PUTATIVE (EUROFUNG)-RELATED-RELATED"/>
    <property type="match status" value="1"/>
</dbReference>
<dbReference type="EMBL" id="BPWL01000006">
    <property type="protein sequence ID" value="GJJ11036.1"/>
    <property type="molecule type" value="Genomic_DNA"/>
</dbReference>
<dbReference type="InterPro" id="IPR017972">
    <property type="entry name" value="Cyt_P450_CS"/>
</dbReference>
<evidence type="ECO:0000256" key="9">
    <source>
        <dbReference type="ARBA" id="ARBA00023002"/>
    </source>
</evidence>
<comment type="subcellular location">
    <subcellularLocation>
        <location evidence="2">Membrane</location>
    </subcellularLocation>
</comment>
<evidence type="ECO:0000256" key="14">
    <source>
        <dbReference type="RuleBase" id="RU000461"/>
    </source>
</evidence>
<dbReference type="Pfam" id="PF00067">
    <property type="entry name" value="p450"/>
    <property type="match status" value="2"/>
</dbReference>
<keyword evidence="12 15" id="KW-0472">Membrane</keyword>
<evidence type="ECO:0000256" key="2">
    <source>
        <dbReference type="ARBA" id="ARBA00004370"/>
    </source>
</evidence>
<organism evidence="16 17">
    <name type="scientific">Clathrus columnatus</name>
    <dbReference type="NCBI Taxonomy" id="1419009"/>
    <lineage>
        <taxon>Eukaryota</taxon>
        <taxon>Fungi</taxon>
        <taxon>Dikarya</taxon>
        <taxon>Basidiomycota</taxon>
        <taxon>Agaricomycotina</taxon>
        <taxon>Agaricomycetes</taxon>
        <taxon>Phallomycetidae</taxon>
        <taxon>Phallales</taxon>
        <taxon>Clathraceae</taxon>
        <taxon>Clathrus</taxon>
    </lineage>
</organism>
<dbReference type="GO" id="GO:0020037">
    <property type="term" value="F:heme binding"/>
    <property type="evidence" value="ECO:0007669"/>
    <property type="project" value="InterPro"/>
</dbReference>
<evidence type="ECO:0000256" key="6">
    <source>
        <dbReference type="ARBA" id="ARBA00022692"/>
    </source>
</evidence>
<feature type="transmembrane region" description="Helical" evidence="15">
    <location>
        <begin position="6"/>
        <end position="23"/>
    </location>
</feature>
<dbReference type="SUPFAM" id="SSF48264">
    <property type="entry name" value="Cytochrome P450"/>
    <property type="match status" value="1"/>
</dbReference>
<dbReference type="GO" id="GO:0016705">
    <property type="term" value="F:oxidoreductase activity, acting on paired donors, with incorporation or reduction of molecular oxygen"/>
    <property type="evidence" value="ECO:0007669"/>
    <property type="project" value="InterPro"/>
</dbReference>
<feature type="binding site" description="axial binding residue" evidence="13">
    <location>
        <position position="358"/>
    </location>
    <ligand>
        <name>heme</name>
        <dbReference type="ChEBI" id="CHEBI:30413"/>
    </ligand>
    <ligandPart>
        <name>Fe</name>
        <dbReference type="ChEBI" id="CHEBI:18248"/>
    </ligandPart>
</feature>